<comment type="caution">
    <text evidence="4">The sequence shown here is derived from an EMBL/GenBank/DDBJ whole genome shotgun (WGS) entry which is preliminary data.</text>
</comment>
<keyword evidence="1" id="KW-0112">Calmodulin-binding</keyword>
<evidence type="ECO:0000256" key="2">
    <source>
        <dbReference type="ARBA" id="ARBA00024341"/>
    </source>
</evidence>
<organism evidence="4 5">
    <name type="scientific">Olea europaea subsp. europaea</name>
    <dbReference type="NCBI Taxonomy" id="158383"/>
    <lineage>
        <taxon>Eukaryota</taxon>
        <taxon>Viridiplantae</taxon>
        <taxon>Streptophyta</taxon>
        <taxon>Embryophyta</taxon>
        <taxon>Tracheophyta</taxon>
        <taxon>Spermatophyta</taxon>
        <taxon>Magnoliopsida</taxon>
        <taxon>eudicotyledons</taxon>
        <taxon>Gunneridae</taxon>
        <taxon>Pentapetalae</taxon>
        <taxon>asterids</taxon>
        <taxon>lamiids</taxon>
        <taxon>Lamiales</taxon>
        <taxon>Oleaceae</taxon>
        <taxon>Oleeae</taxon>
        <taxon>Olea</taxon>
    </lineage>
</organism>
<dbReference type="GO" id="GO:0005516">
    <property type="term" value="F:calmodulin binding"/>
    <property type="evidence" value="ECO:0007669"/>
    <property type="project" value="UniProtKB-KW"/>
</dbReference>
<feature type="compositionally biased region" description="Polar residues" evidence="3">
    <location>
        <begin position="223"/>
        <end position="235"/>
    </location>
</feature>
<evidence type="ECO:0000256" key="1">
    <source>
        <dbReference type="ARBA" id="ARBA00022860"/>
    </source>
</evidence>
<dbReference type="Gramene" id="OE9A049550T1">
    <property type="protein sequence ID" value="OE9A049550C1"/>
    <property type="gene ID" value="OE9A049550"/>
</dbReference>
<dbReference type="PANTHER" id="PTHR32295:SF123">
    <property type="entry name" value="PROTEIN IQ-DOMAIN 5"/>
    <property type="match status" value="1"/>
</dbReference>
<dbReference type="OrthoDB" id="654277at2759"/>
<feature type="non-terminal residue" evidence="4">
    <location>
        <position position="235"/>
    </location>
</feature>
<evidence type="ECO:0000313" key="5">
    <source>
        <dbReference type="Proteomes" id="UP000594638"/>
    </source>
</evidence>
<feature type="region of interest" description="Disordered" evidence="3">
    <location>
        <begin position="128"/>
        <end position="235"/>
    </location>
</feature>
<dbReference type="Proteomes" id="UP000594638">
    <property type="component" value="Unassembled WGS sequence"/>
</dbReference>
<dbReference type="AlphaFoldDB" id="A0A8S0S2Q3"/>
<name>A0A8S0S2Q3_OLEEU</name>
<protein>
    <submittedName>
        <fullName evidence="4">Uncharacterized protein</fullName>
    </submittedName>
</protein>
<dbReference type="EMBL" id="CACTIH010003836">
    <property type="protein sequence ID" value="CAA2986007.1"/>
    <property type="molecule type" value="Genomic_DNA"/>
</dbReference>
<feature type="compositionally biased region" description="Polar residues" evidence="3">
    <location>
        <begin position="137"/>
        <end position="152"/>
    </location>
</feature>
<sequence>VLYAAPVQQKMREEWASVRIQTAFRGFLEGWCDGVGSVEELQARLLKRQEAAAKRERAMAYAMIHQDASTISNVAGWLPNDIFRIGNGQVQDSKQLLVLNQIRAVGDGIGWRDGWLLSPWENTFLDTNLTDGVKTPENGSSTSKNGTQTQLKSTKKKHSSNLANDKIDPSHSSINSKISNEIRPLCHSDGCGTSPNKSANMQETPVPLMSKPALEDLAEEVTSRPNVDSSSQRNP</sequence>
<gene>
    <name evidence="4" type="ORF">OLEA9_A049550</name>
</gene>
<evidence type="ECO:0000256" key="3">
    <source>
        <dbReference type="SAM" id="MobiDB-lite"/>
    </source>
</evidence>
<comment type="similarity">
    <text evidence="2">Belongs to the IQD family.</text>
</comment>
<proteinExistence type="inferred from homology"/>
<accession>A0A8S0S2Q3</accession>
<reference evidence="4 5" key="1">
    <citation type="submission" date="2019-12" db="EMBL/GenBank/DDBJ databases">
        <authorList>
            <person name="Alioto T."/>
            <person name="Alioto T."/>
            <person name="Gomez Garrido J."/>
        </authorList>
    </citation>
    <scope>NUCLEOTIDE SEQUENCE [LARGE SCALE GENOMIC DNA]</scope>
</reference>
<feature type="compositionally biased region" description="Polar residues" evidence="3">
    <location>
        <begin position="191"/>
        <end position="203"/>
    </location>
</feature>
<feature type="compositionally biased region" description="Polar residues" evidence="3">
    <location>
        <begin position="170"/>
        <end position="179"/>
    </location>
</feature>
<dbReference type="PANTHER" id="PTHR32295">
    <property type="entry name" value="IQ-DOMAIN 5-RELATED"/>
    <property type="match status" value="1"/>
</dbReference>
<keyword evidence="5" id="KW-1185">Reference proteome</keyword>
<evidence type="ECO:0000313" key="4">
    <source>
        <dbReference type="EMBL" id="CAA2986007.1"/>
    </source>
</evidence>